<name>A0A6B2LLT5_9EUKA</name>
<feature type="region of interest" description="Disordered" evidence="1">
    <location>
        <begin position="84"/>
        <end position="105"/>
    </location>
</feature>
<evidence type="ECO:0000313" key="2">
    <source>
        <dbReference type="EMBL" id="NDV38026.1"/>
    </source>
</evidence>
<reference evidence="2" key="1">
    <citation type="journal article" date="2020" name="J. Eukaryot. Microbiol.">
        <title>De novo Sequencing, Assembly and Annotation of the Transcriptome for the Free-Living Testate Amoeba Arcella intermedia.</title>
        <authorList>
            <person name="Ribeiro G.M."/>
            <person name="Porfirio-Sousa A.L."/>
            <person name="Maurer-Alcala X.X."/>
            <person name="Katz L.A."/>
            <person name="Lahr D.J.G."/>
        </authorList>
    </citation>
    <scope>NUCLEOTIDE SEQUENCE</scope>
</reference>
<accession>A0A6B2LLT5</accession>
<organism evidence="2">
    <name type="scientific">Arcella intermedia</name>
    <dbReference type="NCBI Taxonomy" id="1963864"/>
    <lineage>
        <taxon>Eukaryota</taxon>
        <taxon>Amoebozoa</taxon>
        <taxon>Tubulinea</taxon>
        <taxon>Elardia</taxon>
        <taxon>Arcellinida</taxon>
        <taxon>Sphaerothecina</taxon>
        <taxon>Arcellidae</taxon>
        <taxon>Arcella</taxon>
    </lineage>
</organism>
<dbReference type="AlphaFoldDB" id="A0A6B2LLT5"/>
<sequence length="105" mass="11657">MFIKNRVHILQLQLLQHSKISVYIPLLEVLHEGFPPLDQLSQSPLITLILMIGLHVLPQKLNPLGQNINLDRIRGSVRGVGLPLHNGHPLPEAEDLAWAGEGEGE</sequence>
<evidence type="ECO:0000256" key="1">
    <source>
        <dbReference type="SAM" id="MobiDB-lite"/>
    </source>
</evidence>
<proteinExistence type="predicted"/>
<protein>
    <submittedName>
        <fullName evidence="2">Uncharacterized protein</fullName>
    </submittedName>
</protein>
<dbReference type="EMBL" id="GIBP01009057">
    <property type="protein sequence ID" value="NDV38026.1"/>
    <property type="molecule type" value="Transcribed_RNA"/>
</dbReference>